<keyword evidence="1" id="KW-0472">Membrane</keyword>
<reference evidence="2" key="1">
    <citation type="journal article" date="2022" name="bioRxiv">
        <title>Sequencing and chromosome-scale assembly of the giantPleurodeles waltlgenome.</title>
        <authorList>
            <person name="Brown T."/>
            <person name="Elewa A."/>
            <person name="Iarovenko S."/>
            <person name="Subramanian E."/>
            <person name="Araus A.J."/>
            <person name="Petzold A."/>
            <person name="Susuki M."/>
            <person name="Suzuki K.-i.T."/>
            <person name="Hayashi T."/>
            <person name="Toyoda A."/>
            <person name="Oliveira C."/>
            <person name="Osipova E."/>
            <person name="Leigh N.D."/>
            <person name="Simon A."/>
            <person name="Yun M.H."/>
        </authorList>
    </citation>
    <scope>NUCLEOTIDE SEQUENCE</scope>
    <source>
        <strain evidence="2">20211129_DDA</strain>
        <tissue evidence="2">Liver</tissue>
    </source>
</reference>
<keyword evidence="1" id="KW-0812">Transmembrane</keyword>
<dbReference type="EMBL" id="JANPWB010000010">
    <property type="protein sequence ID" value="KAJ1137746.1"/>
    <property type="molecule type" value="Genomic_DNA"/>
</dbReference>
<protein>
    <submittedName>
        <fullName evidence="2">Uncharacterized protein</fullName>
    </submittedName>
</protein>
<dbReference type="AlphaFoldDB" id="A0AAV7QBE3"/>
<evidence type="ECO:0000313" key="2">
    <source>
        <dbReference type="EMBL" id="KAJ1137746.1"/>
    </source>
</evidence>
<proteinExistence type="predicted"/>
<organism evidence="2 3">
    <name type="scientific">Pleurodeles waltl</name>
    <name type="common">Iberian ribbed newt</name>
    <dbReference type="NCBI Taxonomy" id="8319"/>
    <lineage>
        <taxon>Eukaryota</taxon>
        <taxon>Metazoa</taxon>
        <taxon>Chordata</taxon>
        <taxon>Craniata</taxon>
        <taxon>Vertebrata</taxon>
        <taxon>Euteleostomi</taxon>
        <taxon>Amphibia</taxon>
        <taxon>Batrachia</taxon>
        <taxon>Caudata</taxon>
        <taxon>Salamandroidea</taxon>
        <taxon>Salamandridae</taxon>
        <taxon>Pleurodelinae</taxon>
        <taxon>Pleurodeles</taxon>
    </lineage>
</organism>
<feature type="transmembrane region" description="Helical" evidence="1">
    <location>
        <begin position="20"/>
        <end position="40"/>
    </location>
</feature>
<accession>A0AAV7QBE3</accession>
<evidence type="ECO:0000313" key="3">
    <source>
        <dbReference type="Proteomes" id="UP001066276"/>
    </source>
</evidence>
<evidence type="ECO:0000256" key="1">
    <source>
        <dbReference type="SAM" id="Phobius"/>
    </source>
</evidence>
<comment type="caution">
    <text evidence="2">The sequence shown here is derived from an EMBL/GenBank/DDBJ whole genome shotgun (WGS) entry which is preliminary data.</text>
</comment>
<keyword evidence="1" id="KW-1133">Transmembrane helix</keyword>
<dbReference type="Proteomes" id="UP001066276">
    <property type="component" value="Chromosome 6"/>
</dbReference>
<sequence length="106" mass="12111">MGRGLLLCGRYEDAGLNILFHIMTLFNIGDTFFYVTFYLWPDIVMAKHFEQHIEDLDVCSWADEATAISVKIQKTEDKSRVALVLDPFPTGKKAEVTALGFAFKYR</sequence>
<keyword evidence="3" id="KW-1185">Reference proteome</keyword>
<gene>
    <name evidence="2" type="ORF">NDU88_004143</name>
</gene>
<name>A0AAV7QBE3_PLEWA</name>